<dbReference type="AlphaFoldDB" id="A0AAD7VRN7"/>
<evidence type="ECO:0000256" key="1">
    <source>
        <dbReference type="SAM" id="MobiDB-lite"/>
    </source>
</evidence>
<evidence type="ECO:0000313" key="2">
    <source>
        <dbReference type="EMBL" id="KAJ8100237.1"/>
    </source>
</evidence>
<dbReference type="EMBL" id="JARPMG010000005">
    <property type="protein sequence ID" value="KAJ8100237.1"/>
    <property type="molecule type" value="Genomic_DNA"/>
</dbReference>
<dbReference type="RefSeq" id="XP_056043687.1">
    <property type="nucleotide sequence ID" value="XM_056187485.1"/>
</dbReference>
<proteinExistence type="predicted"/>
<protein>
    <recommendedName>
        <fullName evidence="4">BZIP domain-containing protein</fullName>
    </recommendedName>
</protein>
<dbReference type="Proteomes" id="UP001217417">
    <property type="component" value="Unassembled WGS sequence"/>
</dbReference>
<feature type="compositionally biased region" description="Low complexity" evidence="1">
    <location>
        <begin position="51"/>
        <end position="62"/>
    </location>
</feature>
<dbReference type="InterPro" id="IPR021833">
    <property type="entry name" value="DUF3425"/>
</dbReference>
<dbReference type="PANTHER" id="PTHR38116:SF1">
    <property type="entry name" value="BZIP DOMAIN-CONTAINING PROTEIN"/>
    <property type="match status" value="1"/>
</dbReference>
<dbReference type="GeneID" id="80882651"/>
<keyword evidence="3" id="KW-1185">Reference proteome</keyword>
<gene>
    <name evidence="2" type="ORF">POJ06DRAFT_252139</name>
</gene>
<feature type="compositionally biased region" description="Basic residues" evidence="1">
    <location>
        <begin position="31"/>
        <end position="50"/>
    </location>
</feature>
<reference evidence="2" key="1">
    <citation type="submission" date="2023-03" db="EMBL/GenBank/DDBJ databases">
        <title>Near-Complete genome sequence of Lipomyces tetrasporous NRRL Y-64009, an oleaginous yeast capable of growing on lignocellulosic hydrolysates.</title>
        <authorList>
            <consortium name="Lawrence Berkeley National Laboratory"/>
            <person name="Jagtap S.S."/>
            <person name="Liu J.-J."/>
            <person name="Walukiewicz H.E."/>
            <person name="Pangilinan J."/>
            <person name="Lipzen A."/>
            <person name="Ahrendt S."/>
            <person name="Koriabine M."/>
            <person name="Cobaugh K."/>
            <person name="Salamov A."/>
            <person name="Yoshinaga Y."/>
            <person name="Ng V."/>
            <person name="Daum C."/>
            <person name="Grigoriev I.V."/>
            <person name="Slininger P.J."/>
            <person name="Dien B.S."/>
            <person name="Jin Y.-S."/>
            <person name="Rao C.V."/>
        </authorList>
    </citation>
    <scope>NUCLEOTIDE SEQUENCE</scope>
    <source>
        <strain evidence="2">NRRL Y-64009</strain>
    </source>
</reference>
<accession>A0AAD7VRN7</accession>
<comment type="caution">
    <text evidence="2">The sequence shown here is derived from an EMBL/GenBank/DDBJ whole genome shotgun (WGS) entry which is preliminary data.</text>
</comment>
<name>A0AAD7VRN7_9ASCO</name>
<feature type="region of interest" description="Disordered" evidence="1">
    <location>
        <begin position="19"/>
        <end position="111"/>
    </location>
</feature>
<organism evidence="2 3">
    <name type="scientific">Lipomyces tetrasporus</name>
    <dbReference type="NCBI Taxonomy" id="54092"/>
    <lineage>
        <taxon>Eukaryota</taxon>
        <taxon>Fungi</taxon>
        <taxon>Dikarya</taxon>
        <taxon>Ascomycota</taxon>
        <taxon>Saccharomycotina</taxon>
        <taxon>Lipomycetes</taxon>
        <taxon>Lipomycetales</taxon>
        <taxon>Lipomycetaceae</taxon>
        <taxon>Lipomyces</taxon>
    </lineage>
</organism>
<dbReference type="PANTHER" id="PTHR38116">
    <property type="entry name" value="CHROMOSOME 7, WHOLE GENOME SHOTGUN SEQUENCE"/>
    <property type="match status" value="1"/>
</dbReference>
<sequence length="322" mass="36180">MSDVGVYCMECLRDVKGGDDNWTGLTDPKERRRRQNRVHQRAWRRKRRAARNGTNTSSSSGGELTIIHFIPNSTQQETGPPPVIDTASTSTNASGKAVALRQHSSRNEGDSYLSSSTASFVSSYQPPSSRVLHPLLPYLKSISDLKTLPPIIFPLCPDHHLLTLVQYNVLRAIITNIHILRLDNIFPAECGAALNISALPSPHSSTIPSAFTPTAVQNLVPHEVWMDIVPFPQMRDNLILNIGKYDADDLCVDILGGLYEGYDDIWLRGILVWSNPWSEEGWEVTEGFLNKWNFLLRGCETLMRSTNRWRRARGEDELVFAL</sequence>
<evidence type="ECO:0000313" key="3">
    <source>
        <dbReference type="Proteomes" id="UP001217417"/>
    </source>
</evidence>
<evidence type="ECO:0008006" key="4">
    <source>
        <dbReference type="Google" id="ProtNLM"/>
    </source>
</evidence>
<dbReference type="Pfam" id="PF11905">
    <property type="entry name" value="DUF3425"/>
    <property type="match status" value="1"/>
</dbReference>